<dbReference type="SUPFAM" id="SSF53681">
    <property type="entry name" value="Aspartate/glutamate racemase"/>
    <property type="match status" value="2"/>
</dbReference>
<dbReference type="InterPro" id="IPR001920">
    <property type="entry name" value="Asp/Glu_race"/>
</dbReference>
<dbReference type="InterPro" id="IPR015942">
    <property type="entry name" value="Asp/Glu/hydantoin_racemase"/>
</dbReference>
<evidence type="ECO:0000256" key="2">
    <source>
        <dbReference type="ARBA" id="ARBA00023235"/>
    </source>
</evidence>
<dbReference type="InterPro" id="IPR004380">
    <property type="entry name" value="Asp_race"/>
</dbReference>
<dbReference type="GO" id="GO:0047661">
    <property type="term" value="F:amino-acid racemase activity"/>
    <property type="evidence" value="ECO:0007669"/>
    <property type="project" value="InterPro"/>
</dbReference>
<keyword evidence="2" id="KW-0413">Isomerase</keyword>
<sequence length="263" mass="29756">MDMTIHNDNIIGIVGGMGPKAGLNLFDKILKHTDAATDQDHISVILASLPKYIIDRTQFLEGETDINPAINIAKIIRKLENSGANIIGLACNTSYAPEIYNTIKQELKVIKSQIKLVHMPVETCRYLTENYPDFSKIGLMTTNGTYKSGLYKKLLENLGYNVILPDNEFQDNVIHRLIYDEEMGLKAYPDTKREEQNKLLAHAMEFFKKHKAEAIIIGCTELSILMNEQYIENILIIDPAEILAMKLVKEARKSKTEKQKSIS</sequence>
<dbReference type="AlphaFoldDB" id="A0A1G8PG73"/>
<dbReference type="Pfam" id="PF01177">
    <property type="entry name" value="Asp_Glu_race"/>
    <property type="match status" value="1"/>
</dbReference>
<accession>A0A1G8PG73</accession>
<dbReference type="RefSeq" id="WP_089861607.1">
    <property type="nucleotide sequence ID" value="NZ_FNDW01000020.1"/>
</dbReference>
<proteinExistence type="inferred from homology"/>
<evidence type="ECO:0000313" key="3">
    <source>
        <dbReference type="EMBL" id="SDI91534.1"/>
    </source>
</evidence>
<dbReference type="EMBL" id="FNDW01000020">
    <property type="protein sequence ID" value="SDI91534.1"/>
    <property type="molecule type" value="Genomic_DNA"/>
</dbReference>
<comment type="similarity">
    <text evidence="1">Belongs to the aspartate/glutamate racemases family.</text>
</comment>
<dbReference type="NCBIfam" id="TIGR00035">
    <property type="entry name" value="asp_race"/>
    <property type="match status" value="1"/>
</dbReference>
<protein>
    <submittedName>
        <fullName evidence="3">Aspartate racemase</fullName>
    </submittedName>
</protein>
<keyword evidence="4" id="KW-1185">Reference proteome</keyword>
<dbReference type="PANTHER" id="PTHR21198:SF7">
    <property type="entry name" value="ASPARTATE-GLUTAMATE RACEMASE FAMILY"/>
    <property type="match status" value="1"/>
</dbReference>
<dbReference type="PANTHER" id="PTHR21198">
    <property type="entry name" value="GLUTAMATE RACEMASE"/>
    <property type="match status" value="1"/>
</dbReference>
<dbReference type="PROSITE" id="PS00924">
    <property type="entry name" value="ASP_GLU_RACEMASE_2"/>
    <property type="match status" value="1"/>
</dbReference>
<dbReference type="OrthoDB" id="9803739at2"/>
<evidence type="ECO:0000256" key="1">
    <source>
        <dbReference type="ARBA" id="ARBA00007847"/>
    </source>
</evidence>
<reference evidence="4" key="1">
    <citation type="submission" date="2016-10" db="EMBL/GenBank/DDBJ databases">
        <authorList>
            <person name="Varghese N."/>
            <person name="Submissions S."/>
        </authorList>
    </citation>
    <scope>NUCLEOTIDE SEQUENCE [LARGE SCALE GENOMIC DNA]</scope>
    <source>
        <strain evidence="4">DSM 17071</strain>
    </source>
</reference>
<evidence type="ECO:0000313" key="4">
    <source>
        <dbReference type="Proteomes" id="UP000198869"/>
    </source>
</evidence>
<gene>
    <name evidence="3" type="ORF">SAMN05421846_1204</name>
</gene>
<name>A0A1G8PG73_9FLAO</name>
<dbReference type="Gene3D" id="3.40.50.1860">
    <property type="match status" value="2"/>
</dbReference>
<dbReference type="InterPro" id="IPR033134">
    <property type="entry name" value="Asp/Glu_racemase_AS_2"/>
</dbReference>
<dbReference type="STRING" id="311334.SAMN05421846_1204"/>
<organism evidence="3 4">
    <name type="scientific">Chryseobacterium taeanense</name>
    <dbReference type="NCBI Taxonomy" id="311334"/>
    <lineage>
        <taxon>Bacteria</taxon>
        <taxon>Pseudomonadati</taxon>
        <taxon>Bacteroidota</taxon>
        <taxon>Flavobacteriia</taxon>
        <taxon>Flavobacteriales</taxon>
        <taxon>Weeksellaceae</taxon>
        <taxon>Chryseobacterium group</taxon>
        <taxon>Chryseobacterium</taxon>
    </lineage>
</organism>
<dbReference type="Proteomes" id="UP000198869">
    <property type="component" value="Unassembled WGS sequence"/>
</dbReference>